<gene>
    <name evidence="2" type="ORF">C8N26_0597</name>
</gene>
<evidence type="ECO:0008006" key="4">
    <source>
        <dbReference type="Google" id="ProtNLM"/>
    </source>
</evidence>
<dbReference type="RefSeq" id="WP_120185934.1">
    <property type="nucleotide sequence ID" value="NZ_RAQM01000006.1"/>
</dbReference>
<dbReference type="EMBL" id="RAQM01000006">
    <property type="protein sequence ID" value="RKF05194.1"/>
    <property type="molecule type" value="Genomic_DNA"/>
</dbReference>
<accession>A0A420E4U0</accession>
<protein>
    <recommendedName>
        <fullName evidence="4">TraB family protein</fullName>
    </recommendedName>
</protein>
<dbReference type="Proteomes" id="UP000285780">
    <property type="component" value="Unassembled WGS sequence"/>
</dbReference>
<name>A0A420E4U0_9FLAO</name>
<sequence length="345" mass="39905">MKSNFLRLIITFFLFPILSKAQTNKTKILILGTPHLQQIEGFKPIMLDNVINKLDTFNFDVIAVEKMSGELLNDIKSRRDNSFDGITKGRFGAEFLKLADTVQTTKKITFLDAEKNILVLKNKKELTTSDRKELLFSFLAITDLPSAALQYMYINDKALFKSDFEKYITGIIEKKIASHNEYYSLAASLAKREKINQLYPIDNLEDESLLFKYYPNFIKDYKDNSSPLNNLNELPIYQKLSHLTKESIQSNDLSELYSFFNSKTYKNQDYDSQWKIWLNTNFPSGSDLGRFSLWEMRNLQITANIMKVVSRSAGKKVLVIIGASHSSFIEKYLSNIEFVEVLKYE</sequence>
<keyword evidence="3" id="KW-1185">Reference proteome</keyword>
<feature type="signal peptide" evidence="1">
    <location>
        <begin position="1"/>
        <end position="21"/>
    </location>
</feature>
<comment type="caution">
    <text evidence="2">The sequence shown here is derived from an EMBL/GenBank/DDBJ whole genome shotgun (WGS) entry which is preliminary data.</text>
</comment>
<dbReference type="Pfam" id="PF18950">
    <property type="entry name" value="DUF5694"/>
    <property type="match status" value="1"/>
</dbReference>
<proteinExistence type="predicted"/>
<organism evidence="2 3">
    <name type="scientific">Tenacibaculum lutimaris</name>
    <dbReference type="NCBI Taxonomy" id="285258"/>
    <lineage>
        <taxon>Bacteria</taxon>
        <taxon>Pseudomonadati</taxon>
        <taxon>Bacteroidota</taxon>
        <taxon>Flavobacteriia</taxon>
        <taxon>Flavobacteriales</taxon>
        <taxon>Flavobacteriaceae</taxon>
        <taxon>Tenacibaculum</taxon>
    </lineage>
</organism>
<feature type="chain" id="PRO_5019319292" description="TraB family protein" evidence="1">
    <location>
        <begin position="22"/>
        <end position="345"/>
    </location>
</feature>
<dbReference type="InterPro" id="IPR043749">
    <property type="entry name" value="DUF5694"/>
</dbReference>
<evidence type="ECO:0000313" key="3">
    <source>
        <dbReference type="Proteomes" id="UP000285780"/>
    </source>
</evidence>
<keyword evidence="1" id="KW-0732">Signal</keyword>
<dbReference type="AlphaFoldDB" id="A0A420E4U0"/>
<evidence type="ECO:0000313" key="2">
    <source>
        <dbReference type="EMBL" id="RKF05194.1"/>
    </source>
</evidence>
<evidence type="ECO:0000256" key="1">
    <source>
        <dbReference type="SAM" id="SignalP"/>
    </source>
</evidence>
<reference evidence="2 3" key="1">
    <citation type="submission" date="2018-09" db="EMBL/GenBank/DDBJ databases">
        <title>Genomic Encyclopedia of Archaeal and Bacterial Type Strains, Phase II (KMG-II): from individual species to whole genera.</title>
        <authorList>
            <person name="Goeker M."/>
        </authorList>
    </citation>
    <scope>NUCLEOTIDE SEQUENCE [LARGE SCALE GENOMIC DNA]</scope>
    <source>
        <strain evidence="2 3">DSM 16505</strain>
    </source>
</reference>